<dbReference type="Proteomes" id="UP001595378">
    <property type="component" value="Unassembled WGS sequence"/>
</dbReference>
<sequence>MHRTKPDVAIAKRHRHEREGRAGHSFVELDLPEQAPVGAAHHHIEAPARRRDLRRAATVHRHRRRWAILREQPAGAFFVIGECGHAPVVAREMLQRRVEDALGVGAQRDARSEQAEAVRPVALEPRDASER</sequence>
<reference evidence="3" key="1">
    <citation type="journal article" date="2019" name="Int. J. Syst. Evol. Microbiol.">
        <title>The Global Catalogue of Microorganisms (GCM) 10K type strain sequencing project: providing services to taxonomists for standard genome sequencing and annotation.</title>
        <authorList>
            <consortium name="The Broad Institute Genomics Platform"/>
            <consortium name="The Broad Institute Genome Sequencing Center for Infectious Disease"/>
            <person name="Wu L."/>
            <person name="Ma J."/>
        </authorList>
    </citation>
    <scope>NUCLEOTIDE SEQUENCE [LARGE SCALE GENOMIC DNA]</scope>
    <source>
        <strain evidence="3">KCTC 52606</strain>
    </source>
</reference>
<protein>
    <submittedName>
        <fullName evidence="2">Uncharacterized protein</fullName>
    </submittedName>
</protein>
<keyword evidence="3" id="KW-1185">Reference proteome</keyword>
<dbReference type="RefSeq" id="WP_336917033.1">
    <property type="nucleotide sequence ID" value="NZ_JBANRN010000001.1"/>
</dbReference>
<accession>A0ABV7EAU4</accession>
<dbReference type="EMBL" id="JBHRSU010000001">
    <property type="protein sequence ID" value="MFC3099723.1"/>
    <property type="molecule type" value="Genomic_DNA"/>
</dbReference>
<gene>
    <name evidence="2" type="ORF">ACFODK_02325</name>
</gene>
<feature type="region of interest" description="Disordered" evidence="1">
    <location>
        <begin position="1"/>
        <end position="22"/>
    </location>
</feature>
<evidence type="ECO:0000313" key="3">
    <source>
        <dbReference type="Proteomes" id="UP001595378"/>
    </source>
</evidence>
<comment type="caution">
    <text evidence="2">The sequence shown here is derived from an EMBL/GenBank/DDBJ whole genome shotgun (WGS) entry which is preliminary data.</text>
</comment>
<evidence type="ECO:0000313" key="2">
    <source>
        <dbReference type="EMBL" id="MFC3099723.1"/>
    </source>
</evidence>
<proteinExistence type="predicted"/>
<feature type="region of interest" description="Disordered" evidence="1">
    <location>
        <begin position="105"/>
        <end position="131"/>
    </location>
</feature>
<name>A0ABV7EAU4_9SPHN</name>
<organism evidence="2 3">
    <name type="scientific">Alteraurantiacibacter lauratis</name>
    <dbReference type="NCBI Taxonomy" id="2054627"/>
    <lineage>
        <taxon>Bacteria</taxon>
        <taxon>Pseudomonadati</taxon>
        <taxon>Pseudomonadota</taxon>
        <taxon>Alphaproteobacteria</taxon>
        <taxon>Sphingomonadales</taxon>
        <taxon>Erythrobacteraceae</taxon>
        <taxon>Alteraurantiacibacter</taxon>
    </lineage>
</organism>
<evidence type="ECO:0000256" key="1">
    <source>
        <dbReference type="SAM" id="MobiDB-lite"/>
    </source>
</evidence>